<feature type="region of interest" description="Disordered" evidence="9">
    <location>
        <begin position="547"/>
        <end position="652"/>
    </location>
</feature>
<keyword evidence="3 10" id="KW-0812">Transmembrane</keyword>
<keyword evidence="2" id="KW-0813">Transport</keyword>
<evidence type="ECO:0000256" key="4">
    <source>
        <dbReference type="ARBA" id="ARBA00022824"/>
    </source>
</evidence>
<evidence type="ECO:0000256" key="7">
    <source>
        <dbReference type="ARBA" id="ARBA00023121"/>
    </source>
</evidence>
<dbReference type="Pfam" id="PF10296">
    <property type="entry name" value="MMM1"/>
    <property type="match status" value="1"/>
</dbReference>
<feature type="region of interest" description="Disordered" evidence="9">
    <location>
        <begin position="848"/>
        <end position="997"/>
    </location>
</feature>
<evidence type="ECO:0000256" key="5">
    <source>
        <dbReference type="ARBA" id="ARBA00022989"/>
    </source>
</evidence>
<dbReference type="InterPro" id="IPR019411">
    <property type="entry name" value="MMM1_dom"/>
</dbReference>
<dbReference type="InterPro" id="IPR031468">
    <property type="entry name" value="SMP_LBD"/>
</dbReference>
<dbReference type="Proteomes" id="UP000054144">
    <property type="component" value="Unassembled WGS sequence"/>
</dbReference>
<feature type="transmembrane region" description="Helical" evidence="10">
    <location>
        <begin position="7"/>
        <end position="30"/>
    </location>
</feature>
<evidence type="ECO:0000313" key="13">
    <source>
        <dbReference type="Proteomes" id="UP000054144"/>
    </source>
</evidence>
<feature type="region of interest" description="Disordered" evidence="9">
    <location>
        <begin position="695"/>
        <end position="719"/>
    </location>
</feature>
<dbReference type="GO" id="GO:1990456">
    <property type="term" value="P:mitochondrion-endoplasmic reticulum membrane tethering"/>
    <property type="evidence" value="ECO:0007669"/>
    <property type="project" value="TreeGrafter"/>
</dbReference>
<dbReference type="CDD" id="cd21675">
    <property type="entry name" value="SMP_TEX2"/>
    <property type="match status" value="1"/>
</dbReference>
<comment type="subcellular location">
    <subcellularLocation>
        <location evidence="1">Endoplasmic reticulum membrane</location>
    </subcellularLocation>
</comment>
<evidence type="ECO:0000256" key="6">
    <source>
        <dbReference type="ARBA" id="ARBA00023055"/>
    </source>
</evidence>
<feature type="compositionally biased region" description="Pro residues" evidence="9">
    <location>
        <begin position="911"/>
        <end position="920"/>
    </location>
</feature>
<feature type="compositionally biased region" description="Low complexity" evidence="9">
    <location>
        <begin position="572"/>
        <end position="585"/>
    </location>
</feature>
<dbReference type="GO" id="GO:0032865">
    <property type="term" value="C:ERMES complex"/>
    <property type="evidence" value="ECO:0007669"/>
    <property type="project" value="TreeGrafter"/>
</dbReference>
<keyword evidence="8 10" id="KW-0472">Membrane</keyword>
<evidence type="ECO:0000256" key="2">
    <source>
        <dbReference type="ARBA" id="ARBA00022448"/>
    </source>
</evidence>
<dbReference type="OrthoDB" id="26740at2759"/>
<feature type="region of interest" description="Disordered" evidence="9">
    <location>
        <begin position="470"/>
        <end position="533"/>
    </location>
</feature>
<dbReference type="AlphaFoldDB" id="A0A0D7A8U6"/>
<gene>
    <name evidence="12" type="ORF">FISHEDRAFT_75765</name>
</gene>
<dbReference type="PROSITE" id="PS51847">
    <property type="entry name" value="SMP"/>
    <property type="match status" value="1"/>
</dbReference>
<evidence type="ECO:0000256" key="3">
    <source>
        <dbReference type="ARBA" id="ARBA00022692"/>
    </source>
</evidence>
<dbReference type="GO" id="GO:0008289">
    <property type="term" value="F:lipid binding"/>
    <property type="evidence" value="ECO:0007669"/>
    <property type="project" value="UniProtKB-KW"/>
</dbReference>
<dbReference type="PANTHER" id="PTHR13466:SF19">
    <property type="entry name" value="NUCLEUS-VACUOLE JUNCTION PROTEIN 2"/>
    <property type="match status" value="1"/>
</dbReference>
<feature type="compositionally biased region" description="Polar residues" evidence="9">
    <location>
        <begin position="967"/>
        <end position="976"/>
    </location>
</feature>
<feature type="compositionally biased region" description="Basic and acidic residues" evidence="9">
    <location>
        <begin position="586"/>
        <end position="606"/>
    </location>
</feature>
<evidence type="ECO:0000256" key="8">
    <source>
        <dbReference type="ARBA" id="ARBA00023136"/>
    </source>
</evidence>
<feature type="compositionally biased region" description="Polar residues" evidence="9">
    <location>
        <begin position="515"/>
        <end position="533"/>
    </location>
</feature>
<evidence type="ECO:0000259" key="11">
    <source>
        <dbReference type="PROSITE" id="PS51847"/>
    </source>
</evidence>
<evidence type="ECO:0000313" key="12">
    <source>
        <dbReference type="EMBL" id="KIY46331.1"/>
    </source>
</evidence>
<feature type="compositionally biased region" description="Low complexity" evidence="9">
    <location>
        <begin position="848"/>
        <end position="859"/>
    </location>
</feature>
<feature type="compositionally biased region" description="Polar residues" evidence="9">
    <location>
        <begin position="549"/>
        <end position="562"/>
    </location>
</feature>
<keyword evidence="7" id="KW-0446">Lipid-binding</keyword>
<feature type="compositionally biased region" description="Polar residues" evidence="9">
    <location>
        <begin position="487"/>
        <end position="496"/>
    </location>
</feature>
<name>A0A0D7A8U6_9AGAR</name>
<feature type="domain" description="SMP-LTD" evidence="11">
    <location>
        <begin position="285"/>
        <end position="483"/>
    </location>
</feature>
<dbReference type="PANTHER" id="PTHR13466">
    <property type="entry name" value="TEX2 PROTEIN-RELATED"/>
    <property type="match status" value="1"/>
</dbReference>
<feature type="compositionally biased region" description="Basic and acidic residues" evidence="9">
    <location>
        <begin position="630"/>
        <end position="640"/>
    </location>
</feature>
<dbReference type="GO" id="GO:0005789">
    <property type="term" value="C:endoplasmic reticulum membrane"/>
    <property type="evidence" value="ECO:0007669"/>
    <property type="project" value="UniProtKB-SubCell"/>
</dbReference>
<evidence type="ECO:0000256" key="10">
    <source>
        <dbReference type="SAM" id="Phobius"/>
    </source>
</evidence>
<keyword evidence="5 10" id="KW-1133">Transmembrane helix</keyword>
<keyword evidence="13" id="KW-1185">Reference proteome</keyword>
<evidence type="ECO:0000256" key="9">
    <source>
        <dbReference type="SAM" id="MobiDB-lite"/>
    </source>
</evidence>
<protein>
    <recommendedName>
        <fullName evidence="11">SMP-LTD domain-containing protein</fullName>
    </recommendedName>
</protein>
<feature type="compositionally biased region" description="Polar residues" evidence="9">
    <location>
        <begin position="609"/>
        <end position="621"/>
    </location>
</feature>
<feature type="region of interest" description="Disordered" evidence="9">
    <location>
        <begin position="53"/>
        <end position="85"/>
    </location>
</feature>
<evidence type="ECO:0000256" key="1">
    <source>
        <dbReference type="ARBA" id="ARBA00004586"/>
    </source>
</evidence>
<organism evidence="12 13">
    <name type="scientific">Fistulina hepatica ATCC 64428</name>
    <dbReference type="NCBI Taxonomy" id="1128425"/>
    <lineage>
        <taxon>Eukaryota</taxon>
        <taxon>Fungi</taxon>
        <taxon>Dikarya</taxon>
        <taxon>Basidiomycota</taxon>
        <taxon>Agaricomycotina</taxon>
        <taxon>Agaricomycetes</taxon>
        <taxon>Agaricomycetidae</taxon>
        <taxon>Agaricales</taxon>
        <taxon>Fistulinaceae</taxon>
        <taxon>Fistulina</taxon>
    </lineage>
</organism>
<keyword evidence="6" id="KW-0445">Lipid transport</keyword>
<keyword evidence="4" id="KW-0256">Endoplasmic reticulum</keyword>
<accession>A0A0D7A8U6</accession>
<proteinExistence type="predicted"/>
<dbReference type="GO" id="GO:0015914">
    <property type="term" value="P:phospholipid transport"/>
    <property type="evidence" value="ECO:0007669"/>
    <property type="project" value="TreeGrafter"/>
</dbReference>
<dbReference type="EMBL" id="KN882035">
    <property type="protein sequence ID" value="KIY46331.1"/>
    <property type="molecule type" value="Genomic_DNA"/>
</dbReference>
<feature type="compositionally biased region" description="Low complexity" evidence="9">
    <location>
        <begin position="867"/>
        <end position="894"/>
    </location>
</feature>
<reference evidence="12 13" key="1">
    <citation type="journal article" date="2015" name="Fungal Genet. Biol.">
        <title>Evolution of novel wood decay mechanisms in Agaricales revealed by the genome sequences of Fistulina hepatica and Cylindrobasidium torrendii.</title>
        <authorList>
            <person name="Floudas D."/>
            <person name="Held B.W."/>
            <person name="Riley R."/>
            <person name="Nagy L.G."/>
            <person name="Koehler G."/>
            <person name="Ransdell A.S."/>
            <person name="Younus H."/>
            <person name="Chow J."/>
            <person name="Chiniquy J."/>
            <person name="Lipzen A."/>
            <person name="Tritt A."/>
            <person name="Sun H."/>
            <person name="Haridas S."/>
            <person name="LaButti K."/>
            <person name="Ohm R.A."/>
            <person name="Kues U."/>
            <person name="Blanchette R.A."/>
            <person name="Grigoriev I.V."/>
            <person name="Minto R.E."/>
            <person name="Hibbett D.S."/>
        </authorList>
    </citation>
    <scope>NUCLEOTIDE SEQUENCE [LARGE SCALE GENOMIC DNA]</scope>
    <source>
        <strain evidence="12 13">ATCC 64428</strain>
    </source>
</reference>
<sequence>MGFRSLLIAYFLGGLTFIPLLILAFVYVVIYTSVPVGETDVFKRRRRSLEQRLAKASDDTNGDAANGDAKSAYADEKPSPVAADMPRPLKGWLTVRHTYEEPTGDGTYVAFMRNLLNSRSSDPKRSRPKDMWYAVLKSTVLFLYEDESMNDCEAAIELGSHRISIFPENGLFDGELYAKRNAICLRPQQDTSSGMNGVSRNMRYQKDVDAETFESDAPWTIPAEKDDPQPWYIFVRSNVEMEDWYLALVHASKYPPHTALLAPLQPVFRPDDVAQLVSALDAEPDVIPMRWLNALLGRIFFSYYRTHALEKYIIGRLMKKLSKIKRPTILSDIVVTEVSVGDRPPMFSKPMLKELTKEGDAAMEVHFSFKGEVRCTVEATATLNLGARFKPYVVKLALAAVVKELEGNMLFKIKPPPSNRIWYAFTKTPRMVLAVEPIIEESVVLPNMDDIAFFDSQPYAYRGGIFEDAQRHESPPVITTEPEPDETTSIPVLDNNSTEERPRPKGTASVPESLMPTSEPSVSASPSNAQRRRTWFSSAPTLDVKSASELLSTNEGDMTTPVQRGRSREVNADAPSKSSPSPAHSQLEHSVERPAVEGHAGDHLDVQPRSPSRNSTLSEGSQLEAAFQSHVRDSSTRSEPGDVSESSSTSPSFLATLKSRAADKQTLSNTAKETIRKWGMNVNWGTAKHKPFVGSTNEEDVLDGSSAAVPRPRTESNNTMAQWARTSYAEVRAAVAERRERMVHNDDANGDRRPASEPIAIPKARDRVPGYVPSQSDTADEEIKAVPTAPIHVQPHAVTMSIPGIHAKHRGEVMSMGYVPPQTASTASMTENNKGQTIQSVYRLFKNPTTSASSTNSTPTPTPAATPPAVAQPSAVEAVASSAASSSSSASSASDKGQSLPVLMGPSSPGRMPPPLPPRSTPTSASADRSAHFRQNSGSDEGGASGALKSIATKSQVHTSPVEATIVQVQAETGPTSPVRLPKGPPPPLPPRRTSMN</sequence>